<dbReference type="Pfam" id="PF00072">
    <property type="entry name" value="Response_reg"/>
    <property type="match status" value="1"/>
</dbReference>
<dbReference type="Proteomes" id="UP000264313">
    <property type="component" value="Unassembled WGS sequence"/>
</dbReference>
<evidence type="ECO:0000256" key="2">
    <source>
        <dbReference type="PROSITE-ProRule" id="PRU00169"/>
    </source>
</evidence>
<keyword evidence="1 2" id="KW-0597">Phosphoprotein</keyword>
<dbReference type="PROSITE" id="PS50110">
    <property type="entry name" value="RESPONSE_REGULATORY"/>
    <property type="match status" value="1"/>
</dbReference>
<gene>
    <name evidence="4" type="ORF">DCW48_04850</name>
</gene>
<dbReference type="GO" id="GO:0000160">
    <property type="term" value="P:phosphorelay signal transduction system"/>
    <property type="evidence" value="ECO:0007669"/>
    <property type="project" value="InterPro"/>
</dbReference>
<dbReference type="InterPro" id="IPR011006">
    <property type="entry name" value="CheY-like_superfamily"/>
</dbReference>
<comment type="caution">
    <text evidence="4">The sequence shown here is derived from an EMBL/GenBank/DDBJ whole genome shotgun (WGS) entry which is preliminary data.</text>
</comment>
<dbReference type="Gene3D" id="3.40.50.2300">
    <property type="match status" value="1"/>
</dbReference>
<organism evidence="4 5">
    <name type="scientific">Methylotenera mobilis</name>
    <dbReference type="NCBI Taxonomy" id="359408"/>
    <lineage>
        <taxon>Bacteria</taxon>
        <taxon>Pseudomonadati</taxon>
        <taxon>Pseudomonadota</taxon>
        <taxon>Betaproteobacteria</taxon>
        <taxon>Nitrosomonadales</taxon>
        <taxon>Methylophilaceae</taxon>
        <taxon>Methylotenera</taxon>
    </lineage>
</organism>
<feature type="modified residue" description="4-aspartylphosphate" evidence="2">
    <location>
        <position position="53"/>
    </location>
</feature>
<dbReference type="STRING" id="1132855.GCA_000384255_01967"/>
<evidence type="ECO:0000256" key="1">
    <source>
        <dbReference type="ARBA" id="ARBA00022553"/>
    </source>
</evidence>
<dbReference type="InterPro" id="IPR001789">
    <property type="entry name" value="Sig_transdc_resp-reg_receiver"/>
</dbReference>
<dbReference type="InterPro" id="IPR050595">
    <property type="entry name" value="Bact_response_regulator"/>
</dbReference>
<dbReference type="SMART" id="SM00448">
    <property type="entry name" value="REC"/>
    <property type="match status" value="1"/>
</dbReference>
<proteinExistence type="predicted"/>
<sequence>MACKLLIVDDNPEVCNLLKLTLAGDAYELKEVSNGVDALNAIKAWRPNIVLLDIMMPGEMNGFQVCKAVKNDPYLKHTYIALLTGKGQVKDIHQGADVGADTYLIKPFSPMVLKTLLARLTQDINFKLF</sequence>
<evidence type="ECO:0000313" key="4">
    <source>
        <dbReference type="EMBL" id="HBA08943.1"/>
    </source>
</evidence>
<feature type="domain" description="Response regulatory" evidence="3">
    <location>
        <begin position="4"/>
        <end position="121"/>
    </location>
</feature>
<dbReference type="EMBL" id="DNAA01000116">
    <property type="protein sequence ID" value="HBA08943.1"/>
    <property type="molecule type" value="Genomic_DNA"/>
</dbReference>
<dbReference type="AlphaFoldDB" id="A0A351RA72"/>
<protein>
    <submittedName>
        <fullName evidence="4">Two-component system response regulator</fullName>
    </submittedName>
</protein>
<dbReference type="CDD" id="cd17574">
    <property type="entry name" value="REC_OmpR"/>
    <property type="match status" value="1"/>
</dbReference>
<reference evidence="4 5" key="1">
    <citation type="journal article" date="2018" name="Nat. Biotechnol.">
        <title>A standardized bacterial taxonomy based on genome phylogeny substantially revises the tree of life.</title>
        <authorList>
            <person name="Parks D.H."/>
            <person name="Chuvochina M."/>
            <person name="Waite D.W."/>
            <person name="Rinke C."/>
            <person name="Skarshewski A."/>
            <person name="Chaumeil P.A."/>
            <person name="Hugenholtz P."/>
        </authorList>
    </citation>
    <scope>NUCLEOTIDE SEQUENCE [LARGE SCALE GENOMIC DNA]</scope>
    <source>
        <strain evidence="4">UBA9958</strain>
    </source>
</reference>
<evidence type="ECO:0000259" key="3">
    <source>
        <dbReference type="PROSITE" id="PS50110"/>
    </source>
</evidence>
<dbReference type="SUPFAM" id="SSF52172">
    <property type="entry name" value="CheY-like"/>
    <property type="match status" value="1"/>
</dbReference>
<dbReference type="PANTHER" id="PTHR44591">
    <property type="entry name" value="STRESS RESPONSE REGULATOR PROTEIN 1"/>
    <property type="match status" value="1"/>
</dbReference>
<name>A0A351RA72_9PROT</name>
<accession>A0A351RA72</accession>
<evidence type="ECO:0000313" key="5">
    <source>
        <dbReference type="Proteomes" id="UP000264313"/>
    </source>
</evidence>
<dbReference type="PANTHER" id="PTHR44591:SF3">
    <property type="entry name" value="RESPONSE REGULATORY DOMAIN-CONTAINING PROTEIN"/>
    <property type="match status" value="1"/>
</dbReference>